<proteinExistence type="predicted"/>
<dbReference type="GO" id="GO:0022857">
    <property type="term" value="F:transmembrane transporter activity"/>
    <property type="evidence" value="ECO:0007669"/>
    <property type="project" value="InterPro"/>
</dbReference>
<sequence length="190" mass="20183">MEEFMPQERTRKIVVTGIMGAIAIFLGLTRWGFIPWVAGASLTIMHVPVIIGAILEGPVVGLLIGLIFGLFSLIQAAVAPNGPVDIWFTNPLLSVLPRLFIGPLAWLVWRALRQWPVIGLIISGIAGSLTNTVLVLGMIGVLGFLPWAALAPIVVANGLPEAGLSALLVLIVVAAWMRIRVGAKRGASLE</sequence>
<accession>A0A3D1JG22</accession>
<dbReference type="Gene3D" id="1.10.1760.20">
    <property type="match status" value="1"/>
</dbReference>
<evidence type="ECO:0000313" key="3">
    <source>
        <dbReference type="Proteomes" id="UP000264141"/>
    </source>
</evidence>
<dbReference type="EMBL" id="DPBP01000028">
    <property type="protein sequence ID" value="HCE17529.1"/>
    <property type="molecule type" value="Genomic_DNA"/>
</dbReference>
<dbReference type="Pfam" id="PF12822">
    <property type="entry name" value="ECF_trnsprt"/>
    <property type="match status" value="1"/>
</dbReference>
<dbReference type="STRING" id="229919.GCA_001050195_01793"/>
<organism evidence="2 3">
    <name type="scientific">Anaerolinea thermolimosa</name>
    <dbReference type="NCBI Taxonomy" id="229919"/>
    <lineage>
        <taxon>Bacteria</taxon>
        <taxon>Bacillati</taxon>
        <taxon>Chloroflexota</taxon>
        <taxon>Anaerolineae</taxon>
        <taxon>Anaerolineales</taxon>
        <taxon>Anaerolineaceae</taxon>
        <taxon>Anaerolinea</taxon>
    </lineage>
</organism>
<keyword evidence="1" id="KW-0472">Membrane</keyword>
<comment type="caution">
    <text evidence="2">The sequence shown here is derived from an EMBL/GenBank/DDBJ whole genome shotgun (WGS) entry which is preliminary data.</text>
</comment>
<evidence type="ECO:0000313" key="2">
    <source>
        <dbReference type="EMBL" id="HCE17529.1"/>
    </source>
</evidence>
<feature type="transmembrane region" description="Helical" evidence="1">
    <location>
        <begin position="162"/>
        <end position="179"/>
    </location>
</feature>
<dbReference type="AlphaFoldDB" id="A0A3D1JG22"/>
<protein>
    <submittedName>
        <fullName evidence="2">ECF transporter S component</fullName>
    </submittedName>
</protein>
<gene>
    <name evidence="2" type="ORF">DEQ80_06690</name>
</gene>
<evidence type="ECO:0000256" key="1">
    <source>
        <dbReference type="SAM" id="Phobius"/>
    </source>
</evidence>
<keyword evidence="1" id="KW-1133">Transmembrane helix</keyword>
<keyword evidence="1" id="KW-0812">Transmembrane</keyword>
<name>A0A3D1JG22_9CHLR</name>
<dbReference type="InterPro" id="IPR024529">
    <property type="entry name" value="ECF_trnsprt_substrate-spec"/>
</dbReference>
<feature type="transmembrane region" description="Helical" evidence="1">
    <location>
        <begin position="12"/>
        <end position="28"/>
    </location>
</feature>
<dbReference type="Proteomes" id="UP000264141">
    <property type="component" value="Unassembled WGS sequence"/>
</dbReference>
<reference evidence="2 3" key="1">
    <citation type="journal article" date="2018" name="Nat. Biotechnol.">
        <title>A standardized bacterial taxonomy based on genome phylogeny substantially revises the tree of life.</title>
        <authorList>
            <person name="Parks D.H."/>
            <person name="Chuvochina M."/>
            <person name="Waite D.W."/>
            <person name="Rinke C."/>
            <person name="Skarshewski A."/>
            <person name="Chaumeil P.A."/>
            <person name="Hugenholtz P."/>
        </authorList>
    </citation>
    <scope>NUCLEOTIDE SEQUENCE [LARGE SCALE GENOMIC DNA]</scope>
    <source>
        <strain evidence="2">UBA8781</strain>
    </source>
</reference>